<reference evidence="5 6" key="1">
    <citation type="submission" date="2016-05" db="EMBL/GenBank/DDBJ databases">
        <title>A degradative enzymes factory behind the ericoid mycorrhizal symbiosis.</title>
        <authorList>
            <consortium name="DOE Joint Genome Institute"/>
            <person name="Martino E."/>
            <person name="Morin E."/>
            <person name="Grelet G."/>
            <person name="Kuo A."/>
            <person name="Kohler A."/>
            <person name="Daghino S."/>
            <person name="Barry K."/>
            <person name="Choi C."/>
            <person name="Cichocki N."/>
            <person name="Clum A."/>
            <person name="Copeland A."/>
            <person name="Hainaut M."/>
            <person name="Haridas S."/>
            <person name="Labutti K."/>
            <person name="Lindquist E."/>
            <person name="Lipzen A."/>
            <person name="Khouja H.-R."/>
            <person name="Murat C."/>
            <person name="Ohm R."/>
            <person name="Olson A."/>
            <person name="Spatafora J."/>
            <person name="Veneault-Fourrey C."/>
            <person name="Henrissat B."/>
            <person name="Grigoriev I."/>
            <person name="Martin F."/>
            <person name="Perotto S."/>
        </authorList>
    </citation>
    <scope>NUCLEOTIDE SEQUENCE [LARGE SCALE GENOMIC DNA]</scope>
    <source>
        <strain evidence="5 6">UAMH 7357</strain>
    </source>
</reference>
<dbReference type="GO" id="GO:0004777">
    <property type="term" value="F:succinate-semialdehyde dehydrogenase (NAD+) activity"/>
    <property type="evidence" value="ECO:0007669"/>
    <property type="project" value="TreeGrafter"/>
</dbReference>
<dbReference type="Gene3D" id="3.40.309.10">
    <property type="entry name" value="Aldehyde Dehydrogenase, Chain A, domain 2"/>
    <property type="match status" value="1"/>
</dbReference>
<dbReference type="AlphaFoldDB" id="A0A2J6PL31"/>
<keyword evidence="6" id="KW-1185">Reference proteome</keyword>
<evidence type="ECO:0000313" key="6">
    <source>
        <dbReference type="Proteomes" id="UP000235672"/>
    </source>
</evidence>
<dbReference type="PROSITE" id="PS00687">
    <property type="entry name" value="ALDEHYDE_DEHYDR_GLU"/>
    <property type="match status" value="1"/>
</dbReference>
<organism evidence="5 6">
    <name type="scientific">Hyaloscypha hepaticicola</name>
    <dbReference type="NCBI Taxonomy" id="2082293"/>
    <lineage>
        <taxon>Eukaryota</taxon>
        <taxon>Fungi</taxon>
        <taxon>Dikarya</taxon>
        <taxon>Ascomycota</taxon>
        <taxon>Pezizomycotina</taxon>
        <taxon>Leotiomycetes</taxon>
        <taxon>Helotiales</taxon>
        <taxon>Hyaloscyphaceae</taxon>
        <taxon>Hyaloscypha</taxon>
    </lineage>
</organism>
<dbReference type="SUPFAM" id="SSF53720">
    <property type="entry name" value="ALDH-like"/>
    <property type="match status" value="1"/>
</dbReference>
<dbReference type="Pfam" id="PF00171">
    <property type="entry name" value="Aldedh"/>
    <property type="match status" value="1"/>
</dbReference>
<evidence type="ECO:0000256" key="2">
    <source>
        <dbReference type="PROSITE-ProRule" id="PRU10007"/>
    </source>
</evidence>
<evidence type="ECO:0000256" key="3">
    <source>
        <dbReference type="RuleBase" id="RU003345"/>
    </source>
</evidence>
<dbReference type="InterPro" id="IPR016162">
    <property type="entry name" value="Ald_DH_N"/>
</dbReference>
<sequence length="479" mass="50880">MLTVPLQINGRDVHTEKLIDVTSPVLSKVTHQACAASVTDALNAVEAAEAALEAWTDLPPDQKRNIFLRAADILERRAEEVGQFEQDEAGATPFYASVFDVSTAVSGLRDVAGKISSIVGTVPALSDPSRSGMIMKEPYGVIFAISPWNATFILGFRAVTYALAAGNTAVLKVSELAPRSLGVVGTVFREAGLPAGVLNVIQSSPEDAAEITQKLIAHPAVKKINFTGSTNVGRIIAKLAAENLKPVLMELGGKAPAIVLDDADLELAAQGCALGSFMHSGQICMSTDRIIVQKSVSEKFTELLKGAIESLFPSSGEALVCITPAGVKKNKALIKDAKAKGAEVVFGDINAEEPAPERMRPVVMKGIKKDMDMYYTEAFGPTVSLMEVETEKEAIELANDTEYGLASAVFTKDLARGLRVAKKIETGAVHINAMSVHDEPLLPHGGAKSSGWGRFGTCGIDEWVRTKTITFQNGFVAGK</sequence>
<accession>A0A2J6PL31</accession>
<dbReference type="InterPro" id="IPR016161">
    <property type="entry name" value="Ald_DH/histidinol_DH"/>
</dbReference>
<keyword evidence="1 3" id="KW-0560">Oxidoreductase</keyword>
<dbReference type="InterPro" id="IPR050740">
    <property type="entry name" value="Aldehyde_DH_Superfamily"/>
</dbReference>
<dbReference type="CDD" id="cd07105">
    <property type="entry name" value="ALDH_SaliADH"/>
    <property type="match status" value="1"/>
</dbReference>
<dbReference type="EMBL" id="KZ613519">
    <property type="protein sequence ID" value="PMD14730.1"/>
    <property type="molecule type" value="Genomic_DNA"/>
</dbReference>
<comment type="similarity">
    <text evidence="3">Belongs to the aldehyde dehydrogenase family.</text>
</comment>
<dbReference type="InterPro" id="IPR015590">
    <property type="entry name" value="Aldehyde_DH_dom"/>
</dbReference>
<dbReference type="PANTHER" id="PTHR43353:SF6">
    <property type="entry name" value="CYTOPLASMIC ALDEHYDE DEHYDROGENASE (EUROFUNG)"/>
    <property type="match status" value="1"/>
</dbReference>
<dbReference type="Proteomes" id="UP000235672">
    <property type="component" value="Unassembled WGS sequence"/>
</dbReference>
<dbReference type="FunFam" id="3.40.309.10:FF:000010">
    <property type="entry name" value="Gamma-aminobutyraldehyde dehydrogenase"/>
    <property type="match status" value="1"/>
</dbReference>
<gene>
    <name evidence="5" type="ORF">NA56DRAFT_650715</name>
</gene>
<name>A0A2J6PL31_9HELO</name>
<evidence type="ECO:0000259" key="4">
    <source>
        <dbReference type="Pfam" id="PF00171"/>
    </source>
</evidence>
<evidence type="ECO:0000256" key="1">
    <source>
        <dbReference type="ARBA" id="ARBA00023002"/>
    </source>
</evidence>
<feature type="active site" evidence="2">
    <location>
        <position position="250"/>
    </location>
</feature>
<protein>
    <submittedName>
        <fullName evidence="5">Aldehyde dehydrogenase</fullName>
    </submittedName>
</protein>
<dbReference type="GO" id="GO:0009450">
    <property type="term" value="P:gamma-aminobutyric acid catabolic process"/>
    <property type="evidence" value="ECO:0007669"/>
    <property type="project" value="TreeGrafter"/>
</dbReference>
<dbReference type="InterPro" id="IPR016163">
    <property type="entry name" value="Ald_DH_C"/>
</dbReference>
<dbReference type="InterPro" id="IPR029510">
    <property type="entry name" value="Ald_DH_CS_GLU"/>
</dbReference>
<feature type="domain" description="Aldehyde dehydrogenase" evidence="4">
    <location>
        <begin position="16"/>
        <end position="469"/>
    </location>
</feature>
<dbReference type="OrthoDB" id="310895at2759"/>
<dbReference type="STRING" id="1745343.A0A2J6PL31"/>
<proteinExistence type="inferred from homology"/>
<dbReference type="PANTHER" id="PTHR43353">
    <property type="entry name" value="SUCCINATE-SEMIALDEHYDE DEHYDROGENASE, MITOCHONDRIAL"/>
    <property type="match status" value="1"/>
</dbReference>
<evidence type="ECO:0000313" key="5">
    <source>
        <dbReference type="EMBL" id="PMD14730.1"/>
    </source>
</evidence>
<dbReference type="Gene3D" id="3.40.605.10">
    <property type="entry name" value="Aldehyde Dehydrogenase, Chain A, domain 1"/>
    <property type="match status" value="1"/>
</dbReference>